<sequence length="46" mass="5083">MVLGGILCNKRHAKTIGTNALADDISEVVRIYQDQTSTKTCVVYQQ</sequence>
<dbReference type="AlphaFoldDB" id="K9WT42"/>
<dbReference type="Proteomes" id="UP000010475">
    <property type="component" value="Chromosome"/>
</dbReference>
<dbReference type="EMBL" id="CP003642">
    <property type="protein sequence ID" value="AFZ23545.1"/>
    <property type="molecule type" value="Genomic_DNA"/>
</dbReference>
<dbReference type="HOGENOM" id="CLU_216682_0_0_3"/>
<organism evidence="1 2">
    <name type="scientific">Cylindrospermum stagnale PCC 7417</name>
    <dbReference type="NCBI Taxonomy" id="56107"/>
    <lineage>
        <taxon>Bacteria</taxon>
        <taxon>Bacillati</taxon>
        <taxon>Cyanobacteriota</taxon>
        <taxon>Cyanophyceae</taxon>
        <taxon>Nostocales</taxon>
        <taxon>Nostocaceae</taxon>
        <taxon>Cylindrospermum</taxon>
    </lineage>
</organism>
<gene>
    <name evidence="1" type="ORF">Cylst_1250</name>
</gene>
<accession>K9WT42</accession>
<keyword evidence="2" id="KW-1185">Reference proteome</keyword>
<protein>
    <submittedName>
        <fullName evidence="1">Uncharacterized protein</fullName>
    </submittedName>
</protein>
<evidence type="ECO:0000313" key="1">
    <source>
        <dbReference type="EMBL" id="AFZ23545.1"/>
    </source>
</evidence>
<evidence type="ECO:0000313" key="2">
    <source>
        <dbReference type="Proteomes" id="UP000010475"/>
    </source>
</evidence>
<reference evidence="1 2" key="1">
    <citation type="submission" date="2012-06" db="EMBL/GenBank/DDBJ databases">
        <title>Finished chromosome of genome of Cylindrospermum stagnale PCC 7417.</title>
        <authorList>
            <consortium name="US DOE Joint Genome Institute"/>
            <person name="Gugger M."/>
            <person name="Coursin T."/>
            <person name="Rippka R."/>
            <person name="Tandeau De Marsac N."/>
            <person name="Huntemann M."/>
            <person name="Wei C.-L."/>
            <person name="Han J."/>
            <person name="Detter J.C."/>
            <person name="Han C."/>
            <person name="Tapia R."/>
            <person name="Chen A."/>
            <person name="Kyrpides N."/>
            <person name="Mavromatis K."/>
            <person name="Markowitz V."/>
            <person name="Szeto E."/>
            <person name="Ivanova N."/>
            <person name="Pagani I."/>
            <person name="Pati A."/>
            <person name="Goodwin L."/>
            <person name="Nordberg H.P."/>
            <person name="Cantor M.N."/>
            <person name="Hua S.X."/>
            <person name="Woyke T."/>
            <person name="Kerfeld C.A."/>
        </authorList>
    </citation>
    <scope>NUCLEOTIDE SEQUENCE [LARGE SCALE GENOMIC DNA]</scope>
    <source>
        <strain evidence="1 2">PCC 7417</strain>
    </source>
</reference>
<dbReference type="KEGG" id="csg:Cylst_1250"/>
<proteinExistence type="predicted"/>
<name>K9WT42_9NOST</name>